<keyword evidence="2" id="KW-0472">Membrane</keyword>
<gene>
    <name evidence="3" type="ORF">GGX14DRAFT_467175</name>
</gene>
<evidence type="ECO:0000313" key="4">
    <source>
        <dbReference type="Proteomes" id="UP001219525"/>
    </source>
</evidence>
<evidence type="ECO:0000256" key="1">
    <source>
        <dbReference type="SAM" id="MobiDB-lite"/>
    </source>
</evidence>
<keyword evidence="4" id="KW-1185">Reference proteome</keyword>
<evidence type="ECO:0008006" key="5">
    <source>
        <dbReference type="Google" id="ProtNLM"/>
    </source>
</evidence>
<dbReference type="Gene3D" id="2.60.120.260">
    <property type="entry name" value="Galactose-binding domain-like"/>
    <property type="match status" value="2"/>
</dbReference>
<keyword evidence="2" id="KW-0812">Transmembrane</keyword>
<feature type="transmembrane region" description="Helical" evidence="2">
    <location>
        <begin position="290"/>
        <end position="312"/>
    </location>
</feature>
<reference evidence="3" key="1">
    <citation type="submission" date="2023-03" db="EMBL/GenBank/DDBJ databases">
        <title>Massive genome expansion in bonnet fungi (Mycena s.s.) driven by repeated elements and novel gene families across ecological guilds.</title>
        <authorList>
            <consortium name="Lawrence Berkeley National Laboratory"/>
            <person name="Harder C.B."/>
            <person name="Miyauchi S."/>
            <person name="Viragh M."/>
            <person name="Kuo A."/>
            <person name="Thoen E."/>
            <person name="Andreopoulos B."/>
            <person name="Lu D."/>
            <person name="Skrede I."/>
            <person name="Drula E."/>
            <person name="Henrissat B."/>
            <person name="Morin E."/>
            <person name="Kohler A."/>
            <person name="Barry K."/>
            <person name="LaButti K."/>
            <person name="Morin E."/>
            <person name="Salamov A."/>
            <person name="Lipzen A."/>
            <person name="Mereny Z."/>
            <person name="Hegedus B."/>
            <person name="Baldrian P."/>
            <person name="Stursova M."/>
            <person name="Weitz H."/>
            <person name="Taylor A."/>
            <person name="Grigoriev I.V."/>
            <person name="Nagy L.G."/>
            <person name="Martin F."/>
            <person name="Kauserud H."/>
        </authorList>
    </citation>
    <scope>NUCLEOTIDE SEQUENCE</scope>
    <source>
        <strain evidence="3">9144</strain>
    </source>
</reference>
<dbReference type="EMBL" id="JARJCW010000065">
    <property type="protein sequence ID" value="KAJ7199982.1"/>
    <property type="molecule type" value="Genomic_DNA"/>
</dbReference>
<organism evidence="3 4">
    <name type="scientific">Mycena pura</name>
    <dbReference type="NCBI Taxonomy" id="153505"/>
    <lineage>
        <taxon>Eukaryota</taxon>
        <taxon>Fungi</taxon>
        <taxon>Dikarya</taxon>
        <taxon>Basidiomycota</taxon>
        <taxon>Agaricomycotina</taxon>
        <taxon>Agaricomycetes</taxon>
        <taxon>Agaricomycetidae</taxon>
        <taxon>Agaricales</taxon>
        <taxon>Marasmiineae</taxon>
        <taxon>Mycenaceae</taxon>
        <taxon>Mycena</taxon>
    </lineage>
</organism>
<comment type="caution">
    <text evidence="3">The sequence shown here is derived from an EMBL/GenBank/DDBJ whole genome shotgun (WGS) entry which is preliminary data.</text>
</comment>
<keyword evidence="2" id="KW-1133">Transmembrane helix</keyword>
<dbReference type="Proteomes" id="UP001219525">
    <property type="component" value="Unassembled WGS sequence"/>
</dbReference>
<evidence type="ECO:0000256" key="2">
    <source>
        <dbReference type="SAM" id="Phobius"/>
    </source>
</evidence>
<feature type="region of interest" description="Disordered" evidence="1">
    <location>
        <begin position="345"/>
        <end position="372"/>
    </location>
</feature>
<evidence type="ECO:0000313" key="3">
    <source>
        <dbReference type="EMBL" id="KAJ7199982.1"/>
    </source>
</evidence>
<sequence>MSTNTAIVDERDSRIQYTGTWNSAGSFIEFAETTKSSPVQGSTATFTFVGSSITVYGSVAANPAPASLGFVIDGSTTGSYSPPSSTGSALYHEALWTSPTMTEGSHTLVITQTAAQPSHGPIYLDYIMYQTTSSSPGAMLFIDDRDPRISYTPAWRPFGSQNDFQHTSSESTSPGDSFSFQFEGSAISYYGGLTTSDTGASIASIVLDGAAPALYTAPSPIPATANNLIFKADSLSAGMHTLVVTSTNTDTLWMDYFLVSPNPPSGSSSPGSLTSPASGPVSAIKSTPTAVIAGGVVAACVLLALLLTAVFLCRRRRARSAIALPKEDLLAARPFEVSAWSPYSSADRDASCMTKGAERASQSQSNELEEQGQKRYISTAELIPAARNVVSSIFPPSEEAAPPYSA</sequence>
<proteinExistence type="predicted"/>
<accession>A0AAD6V1U7</accession>
<dbReference type="AlphaFoldDB" id="A0AAD6V1U7"/>
<protein>
    <recommendedName>
        <fullName evidence="5">Transmembrane protein</fullName>
    </recommendedName>
</protein>
<name>A0AAD6V1U7_9AGAR</name>